<dbReference type="GO" id="GO:0016301">
    <property type="term" value="F:kinase activity"/>
    <property type="evidence" value="ECO:0007669"/>
    <property type="project" value="UniProtKB-KW"/>
</dbReference>
<dbReference type="InterPro" id="IPR017438">
    <property type="entry name" value="ATP-NAD_kinase_N"/>
</dbReference>
<proteinExistence type="predicted"/>
<dbReference type="InterPro" id="IPR016064">
    <property type="entry name" value="NAD/diacylglycerol_kinase_sf"/>
</dbReference>
<keyword evidence="2" id="KW-0547">Nucleotide-binding</keyword>
<evidence type="ECO:0000256" key="4">
    <source>
        <dbReference type="ARBA" id="ARBA00022840"/>
    </source>
</evidence>
<dbReference type="Gene3D" id="3.40.50.10330">
    <property type="entry name" value="Probable inorganic polyphosphate/atp-NAD kinase, domain 1"/>
    <property type="match status" value="1"/>
</dbReference>
<dbReference type="Gene3D" id="2.60.200.40">
    <property type="match status" value="1"/>
</dbReference>
<keyword evidence="3 6" id="KW-0418">Kinase</keyword>
<evidence type="ECO:0000313" key="6">
    <source>
        <dbReference type="EMBL" id="URI10897.1"/>
    </source>
</evidence>
<evidence type="ECO:0000256" key="3">
    <source>
        <dbReference type="ARBA" id="ARBA00022777"/>
    </source>
</evidence>
<reference evidence="6" key="1">
    <citation type="submission" date="2022-05" db="EMBL/GenBank/DDBJ databases">
        <title>An RpoN-dependent PEP-CTERM gene is involved in floc formation of an Aquincola tertiaricarbonis strain.</title>
        <authorList>
            <person name="Qiu D."/>
            <person name="Xia M."/>
        </authorList>
    </citation>
    <scope>NUCLEOTIDE SEQUENCE</scope>
    <source>
        <strain evidence="6">RN12</strain>
    </source>
</reference>
<evidence type="ECO:0000259" key="5">
    <source>
        <dbReference type="PROSITE" id="PS50146"/>
    </source>
</evidence>
<dbReference type="PANTHER" id="PTHR12358:SF54">
    <property type="entry name" value="SPHINGOSINE KINASE RELATED PROTEIN"/>
    <property type="match status" value="1"/>
</dbReference>
<dbReference type="SMART" id="SM00046">
    <property type="entry name" value="DAGKc"/>
    <property type="match status" value="1"/>
</dbReference>
<evidence type="ECO:0000313" key="7">
    <source>
        <dbReference type="Proteomes" id="UP001056201"/>
    </source>
</evidence>
<dbReference type="RefSeq" id="WP_250199101.1">
    <property type="nucleotide sequence ID" value="NZ_CP097636.1"/>
</dbReference>
<feature type="domain" description="DAGKc" evidence="5">
    <location>
        <begin position="5"/>
        <end position="137"/>
    </location>
</feature>
<dbReference type="Pfam" id="PF19279">
    <property type="entry name" value="YegS_C"/>
    <property type="match status" value="1"/>
</dbReference>
<gene>
    <name evidence="6" type="ORF">MW290_18120</name>
</gene>
<evidence type="ECO:0000256" key="1">
    <source>
        <dbReference type="ARBA" id="ARBA00022679"/>
    </source>
</evidence>
<dbReference type="InterPro" id="IPR050187">
    <property type="entry name" value="Lipid_Phosphate_FormReg"/>
</dbReference>
<keyword evidence="1" id="KW-0808">Transferase</keyword>
<dbReference type="PANTHER" id="PTHR12358">
    <property type="entry name" value="SPHINGOSINE KINASE"/>
    <property type="match status" value="1"/>
</dbReference>
<protein>
    <submittedName>
        <fullName evidence="6">Diacylglycerol kinase</fullName>
    </submittedName>
</protein>
<sequence>MIQPARDAPFFVVLNPGSGRGDPDETRALIERVFTEAGREHQVLMCKDRPVSQVAAQAVDLACARQGIVVAAGGDGTINAVVNAVLGRGCAFGVLPQGTFNYFGRTHGISADTEIATRALLESSVEPVQVGQVNGRAFIVNASLGLYPQLLEDREAYKQRYGRHRVVALWSAVVTVVRGHRPLRLLMNCEGEQRKVRTLTLFVGNNPLQMAQIGLPEAPVTGAGQLAAVMLRPVSTFQLLKLMLQGALGRLGEAEDVRSFAFEELAVRPATPRRKVRVAMDGELFEMRPPLVFSVSPHALPLLKPRALPGDAAATPP</sequence>
<name>A0ABY4SC43_AQUTE</name>
<dbReference type="Proteomes" id="UP001056201">
    <property type="component" value="Chromosome 2"/>
</dbReference>
<accession>A0ABY4SC43</accession>
<organism evidence="6 7">
    <name type="scientific">Aquincola tertiaricarbonis</name>
    <dbReference type="NCBI Taxonomy" id="391953"/>
    <lineage>
        <taxon>Bacteria</taxon>
        <taxon>Pseudomonadati</taxon>
        <taxon>Pseudomonadota</taxon>
        <taxon>Betaproteobacteria</taxon>
        <taxon>Burkholderiales</taxon>
        <taxon>Sphaerotilaceae</taxon>
        <taxon>Aquincola</taxon>
    </lineage>
</organism>
<dbReference type="EMBL" id="CP097636">
    <property type="protein sequence ID" value="URI10897.1"/>
    <property type="molecule type" value="Genomic_DNA"/>
</dbReference>
<dbReference type="SUPFAM" id="SSF111331">
    <property type="entry name" value="NAD kinase/diacylglycerol kinase-like"/>
    <property type="match status" value="1"/>
</dbReference>
<dbReference type="InterPro" id="IPR045540">
    <property type="entry name" value="YegS/DAGK_C"/>
</dbReference>
<dbReference type="PROSITE" id="PS50146">
    <property type="entry name" value="DAGK"/>
    <property type="match status" value="1"/>
</dbReference>
<keyword evidence="4" id="KW-0067">ATP-binding</keyword>
<dbReference type="Pfam" id="PF00781">
    <property type="entry name" value="DAGK_cat"/>
    <property type="match status" value="1"/>
</dbReference>
<dbReference type="InterPro" id="IPR001206">
    <property type="entry name" value="Diacylglycerol_kinase_cat_dom"/>
</dbReference>
<keyword evidence="7" id="KW-1185">Reference proteome</keyword>
<evidence type="ECO:0000256" key="2">
    <source>
        <dbReference type="ARBA" id="ARBA00022741"/>
    </source>
</evidence>